<dbReference type="Gene3D" id="2.40.70.10">
    <property type="entry name" value="Acid Proteases"/>
    <property type="match status" value="1"/>
</dbReference>
<evidence type="ECO:0000256" key="1">
    <source>
        <dbReference type="SAM" id="MobiDB-lite"/>
    </source>
</evidence>
<organism evidence="2">
    <name type="scientific">Fagus sylvatica</name>
    <name type="common">Beechnut</name>
    <dbReference type="NCBI Taxonomy" id="28930"/>
    <lineage>
        <taxon>Eukaryota</taxon>
        <taxon>Viridiplantae</taxon>
        <taxon>Streptophyta</taxon>
        <taxon>Embryophyta</taxon>
        <taxon>Tracheophyta</taxon>
        <taxon>Spermatophyta</taxon>
        <taxon>Magnoliopsida</taxon>
        <taxon>eudicotyledons</taxon>
        <taxon>Gunneridae</taxon>
        <taxon>Pentapetalae</taxon>
        <taxon>rosids</taxon>
        <taxon>fabids</taxon>
        <taxon>Fagales</taxon>
        <taxon>Fagaceae</taxon>
        <taxon>Fagus</taxon>
    </lineage>
</organism>
<dbReference type="PANTHER" id="PTHR33067:SF32">
    <property type="entry name" value="ASPARTIC PEPTIDASE DDI1-TYPE DOMAIN-CONTAINING PROTEIN"/>
    <property type="match status" value="1"/>
</dbReference>
<feature type="region of interest" description="Disordered" evidence="1">
    <location>
        <begin position="403"/>
        <end position="425"/>
    </location>
</feature>
<dbReference type="EMBL" id="OIVN01006161">
    <property type="protein sequence ID" value="SPD26670.1"/>
    <property type="molecule type" value="Genomic_DNA"/>
</dbReference>
<accession>A0A2N9IR58</accession>
<evidence type="ECO:0000313" key="2">
    <source>
        <dbReference type="EMBL" id="SPD26670.1"/>
    </source>
</evidence>
<dbReference type="AlphaFoldDB" id="A0A2N9IR58"/>
<dbReference type="PANTHER" id="PTHR33067">
    <property type="entry name" value="RNA-DIRECTED DNA POLYMERASE-RELATED"/>
    <property type="match status" value="1"/>
</dbReference>
<sequence length="704" mass="79536">MTSIFGAVAGKFQLIQETISWDKVTGGSLYCKGRLETSETFFGSLFDTPTSSPTSSIMAEERERVVLPKAPRRTMYELLHPTQSSIPSCIMFPPNAPHVKIKQGLLAILPDFRGLKNENPYVHVRAFEEVIGSFYAQNVIETAKLRFFPFSLKDKAKGCLYILKPRKLGGDDPRVLQEILPFLQSPTIASRDGFLQKESEDAIDYLDKIVENSTTWNGPNTLDSTEWNRSSTTISGGSVFRLWEGDNMSAKIILLTKKIEPLKLEGNRGVNVVYREEPMEACWVCLEIDHTTSACKSLSQFLNVPDEQVCAFNQYRPNNSSYSNNYNSNMRNHPYLSYKSDNELNLTGPRNFDTSHTISLSSRPPLEDVLYTFIQKQGEQNQRFETMFTRIDEEMRETKNQVARLTNTSSRTERGKLPFQTQPNPNNQSVKVVYTDKFKEVKFVTILRSGKEIGKGAPKANEKSKKTLAKKDESGIAKSNDIEKFSKPLCKEAEGRGVEDVLVKVENFYYPIDFIILDIEHTLHPSVNIPIILGRPFLVTTNALINCKNGKMKIIFGSMTAELNIFNVKPQQLVDEECEYMLEEEQVVVTEKPPRSKKKSLLAYSNEPKLGLKKTPKGLPCASIEPHVTSTVEVPSKISVDQEIEKAAEKTKFFERHKTKGNALQDIRLSRTLLNSSKGVNLHVARMKSARGRNYSFGESRTGE</sequence>
<gene>
    <name evidence="2" type="ORF">FSB_LOCUS54552</name>
</gene>
<proteinExistence type="predicted"/>
<reference evidence="2" key="1">
    <citation type="submission" date="2018-02" db="EMBL/GenBank/DDBJ databases">
        <authorList>
            <person name="Cohen D.B."/>
            <person name="Kent A.D."/>
        </authorList>
    </citation>
    <scope>NUCLEOTIDE SEQUENCE</scope>
</reference>
<dbReference type="InterPro" id="IPR021109">
    <property type="entry name" value="Peptidase_aspartic_dom_sf"/>
</dbReference>
<protein>
    <recommendedName>
        <fullName evidence="3">Retrotransposon gag domain-containing protein</fullName>
    </recommendedName>
</protein>
<evidence type="ECO:0008006" key="3">
    <source>
        <dbReference type="Google" id="ProtNLM"/>
    </source>
</evidence>
<name>A0A2N9IR58_FAGSY</name>